<feature type="transmembrane region" description="Helical" evidence="7">
    <location>
        <begin position="115"/>
        <end position="137"/>
    </location>
</feature>
<feature type="transmembrane region" description="Helical" evidence="7">
    <location>
        <begin position="183"/>
        <end position="204"/>
    </location>
</feature>
<feature type="transmembrane region" description="Helical" evidence="7">
    <location>
        <begin position="250"/>
        <end position="268"/>
    </location>
</feature>
<dbReference type="Ensembl" id="ENSLACT00000010437.1">
    <property type="protein sequence ID" value="ENSLACP00000010358.1"/>
    <property type="gene ID" value="ENSLACG00000009123.1"/>
</dbReference>
<dbReference type="InterPro" id="IPR004254">
    <property type="entry name" value="AdipoR/HlyIII-related"/>
</dbReference>
<evidence type="ECO:0000256" key="4">
    <source>
        <dbReference type="ARBA" id="ARBA00022989"/>
    </source>
</evidence>
<evidence type="ECO:0000256" key="2">
    <source>
        <dbReference type="ARBA" id="ARBA00007018"/>
    </source>
</evidence>
<dbReference type="GO" id="GO:0003707">
    <property type="term" value="F:nuclear steroid receptor activity"/>
    <property type="evidence" value="ECO:0007669"/>
    <property type="project" value="TreeGrafter"/>
</dbReference>
<organism evidence="8 9">
    <name type="scientific">Latimeria chalumnae</name>
    <name type="common">Coelacanth</name>
    <dbReference type="NCBI Taxonomy" id="7897"/>
    <lineage>
        <taxon>Eukaryota</taxon>
        <taxon>Metazoa</taxon>
        <taxon>Chordata</taxon>
        <taxon>Craniata</taxon>
        <taxon>Vertebrata</taxon>
        <taxon>Euteleostomi</taxon>
        <taxon>Coelacanthiformes</taxon>
        <taxon>Coelacanthidae</taxon>
        <taxon>Latimeria</taxon>
    </lineage>
</organism>
<gene>
    <name evidence="8" type="primary">PAQR8</name>
</gene>
<feature type="transmembrane region" description="Helical" evidence="7">
    <location>
        <begin position="324"/>
        <end position="346"/>
    </location>
</feature>
<reference evidence="9" key="1">
    <citation type="submission" date="2011-08" db="EMBL/GenBank/DDBJ databases">
        <title>The draft genome of Latimeria chalumnae.</title>
        <authorList>
            <person name="Di Palma F."/>
            <person name="Alfoldi J."/>
            <person name="Johnson J."/>
            <person name="Berlin A."/>
            <person name="Gnerre S."/>
            <person name="Jaffe D."/>
            <person name="MacCallum I."/>
            <person name="Young S."/>
            <person name="Walker B.J."/>
            <person name="Lander E."/>
            <person name="Lindblad-Toh K."/>
        </authorList>
    </citation>
    <scope>NUCLEOTIDE SEQUENCE [LARGE SCALE GENOMIC DNA]</scope>
    <source>
        <strain evidence="9">Wild caught</strain>
    </source>
</reference>
<keyword evidence="5 7" id="KW-0472">Membrane</keyword>
<feature type="binding site" evidence="6">
    <location>
        <position position="291"/>
    </location>
    <ligand>
        <name>Zn(2+)</name>
        <dbReference type="ChEBI" id="CHEBI:29105"/>
    </ligand>
</feature>
<dbReference type="Proteomes" id="UP000008672">
    <property type="component" value="Unassembled WGS sequence"/>
</dbReference>
<dbReference type="EMBL" id="AFYH01206640">
    <property type="status" value="NOT_ANNOTATED_CDS"/>
    <property type="molecule type" value="Genomic_DNA"/>
</dbReference>
<dbReference type="GO" id="GO:0046872">
    <property type="term" value="F:metal ion binding"/>
    <property type="evidence" value="ECO:0007669"/>
    <property type="project" value="UniProtKB-KW"/>
</dbReference>
<evidence type="ECO:0000256" key="6">
    <source>
        <dbReference type="PIRSR" id="PIRSR604254-1"/>
    </source>
</evidence>
<dbReference type="HOGENOM" id="CLU_052356_0_0_1"/>
<comment type="similarity">
    <text evidence="2">Belongs to the ADIPOR family.</text>
</comment>
<protein>
    <submittedName>
        <fullName evidence="8">Progestin and adipoQ receptor family member 8</fullName>
    </submittedName>
</protein>
<dbReference type="AlphaFoldDB" id="H3AL37"/>
<evidence type="ECO:0000313" key="9">
    <source>
        <dbReference type="Proteomes" id="UP000008672"/>
    </source>
</evidence>
<feature type="binding site" evidence="6">
    <location>
        <position position="135"/>
    </location>
    <ligand>
        <name>Zn(2+)</name>
        <dbReference type="ChEBI" id="CHEBI:29105"/>
    </ligand>
</feature>
<reference evidence="8" key="3">
    <citation type="submission" date="2025-09" db="UniProtKB">
        <authorList>
            <consortium name="Ensembl"/>
        </authorList>
    </citation>
    <scope>IDENTIFICATION</scope>
</reference>
<evidence type="ECO:0000256" key="5">
    <source>
        <dbReference type="ARBA" id="ARBA00023136"/>
    </source>
</evidence>
<dbReference type="eggNOG" id="KOG0748">
    <property type="taxonomic scope" value="Eukaryota"/>
</dbReference>
<sequence length="359" mass="40707">SVTVTMTTAFLEHLSTLSVSLQQLRRLPEALRGSRLAALPCTLTETDVPLLFREPYIHAGYRPVGQEWRYYFLSLFQQHNEALNVWTHLLAALVVLLRLWAFAGAEGLACEVYSAPLLIFILASLTYLTCSVLAHLLQSKSEMAHYSFYFLDYVGVSVYQYGSAMAHFYYSADQAWHNRVWPFFLPGAAFLGWLTCVGCCYAKYRYRRPYPVMRKICQVVPAGLAYALDISPIAHRVISCHAAGCSDEAVWYHTCQILFFLAGAYFFSCPVPERFFPGRCDIVGHGHQLFHVLLALCTLSQLEAVFLDYRNRRQAFTARHRPDAVWLGCVSFVVLVLCSAAAALCLQRRIKERLRTKAS</sequence>
<dbReference type="GO" id="GO:0005886">
    <property type="term" value="C:plasma membrane"/>
    <property type="evidence" value="ECO:0007669"/>
    <property type="project" value="Ensembl"/>
</dbReference>
<evidence type="ECO:0000256" key="1">
    <source>
        <dbReference type="ARBA" id="ARBA00004141"/>
    </source>
</evidence>
<dbReference type="InParanoid" id="H3AL37"/>
<reference evidence="8" key="2">
    <citation type="submission" date="2025-08" db="UniProtKB">
        <authorList>
            <consortium name="Ensembl"/>
        </authorList>
    </citation>
    <scope>IDENTIFICATION</scope>
</reference>
<dbReference type="OMA" id="QYGCSLG"/>
<feature type="transmembrane region" description="Helical" evidence="7">
    <location>
        <begin position="149"/>
        <end position="171"/>
    </location>
</feature>
<feature type="transmembrane region" description="Helical" evidence="7">
    <location>
        <begin position="83"/>
        <end position="103"/>
    </location>
</feature>
<evidence type="ECO:0000313" key="8">
    <source>
        <dbReference type="Ensembl" id="ENSLACP00000010358.1"/>
    </source>
</evidence>
<accession>H3AL37</accession>
<dbReference type="PANTHER" id="PTHR20855:SF22">
    <property type="entry name" value="MEMBRANE PROGESTIN RECEPTOR BETA"/>
    <property type="match status" value="1"/>
</dbReference>
<evidence type="ECO:0000256" key="3">
    <source>
        <dbReference type="ARBA" id="ARBA00022692"/>
    </source>
</evidence>
<keyword evidence="4 7" id="KW-1133">Transmembrane helix</keyword>
<dbReference type="FunCoup" id="H3AL37">
    <property type="interactions" value="817"/>
</dbReference>
<keyword evidence="9" id="KW-1185">Reference proteome</keyword>
<dbReference type="GO" id="GO:0005496">
    <property type="term" value="F:steroid binding"/>
    <property type="evidence" value="ECO:0007669"/>
    <property type="project" value="Ensembl"/>
</dbReference>
<proteinExistence type="inferred from homology"/>
<dbReference type="PANTHER" id="PTHR20855">
    <property type="entry name" value="ADIPOR/PROGESTIN RECEPTOR-RELATED"/>
    <property type="match status" value="1"/>
</dbReference>
<evidence type="ECO:0000256" key="7">
    <source>
        <dbReference type="SAM" id="Phobius"/>
    </source>
</evidence>
<comment type="subcellular location">
    <subcellularLocation>
        <location evidence="1">Membrane</location>
        <topology evidence="1">Multi-pass membrane protein</topology>
    </subcellularLocation>
</comment>
<keyword evidence="3 7" id="KW-0812">Transmembrane</keyword>
<name>H3AL37_LATCH</name>
<dbReference type="Pfam" id="PF03006">
    <property type="entry name" value="HlyIII"/>
    <property type="match status" value="1"/>
</dbReference>
<feature type="binding site" evidence="6">
    <location>
        <position position="287"/>
    </location>
    <ligand>
        <name>Zn(2+)</name>
        <dbReference type="ChEBI" id="CHEBI:29105"/>
    </ligand>
</feature>
<keyword evidence="6" id="KW-0479">Metal-binding</keyword>
<dbReference type="GeneTree" id="ENSGT00940000159860"/>
<keyword evidence="6" id="KW-0862">Zinc</keyword>
<dbReference type="STRING" id="7897.ENSLACP00000010358"/>